<evidence type="ECO:0000256" key="4">
    <source>
        <dbReference type="ARBA" id="ARBA00022491"/>
    </source>
</evidence>
<keyword evidence="8" id="KW-0010">Activator</keyword>
<dbReference type="PANTHER" id="PTHR13044">
    <property type="entry name" value="ACTIVATING TRANSCRIPTION FACTOR ATF 4/5"/>
    <property type="match status" value="1"/>
</dbReference>
<reference evidence="14" key="2">
    <citation type="submission" date="2025-08" db="UniProtKB">
        <authorList>
            <consortium name="Ensembl"/>
        </authorList>
    </citation>
    <scope>IDENTIFICATION</scope>
</reference>
<evidence type="ECO:0000256" key="7">
    <source>
        <dbReference type="ARBA" id="ARBA00023125"/>
    </source>
</evidence>
<dbReference type="Proteomes" id="UP000472267">
    <property type="component" value="Chromosome 4"/>
</dbReference>
<accession>A0A672FMZ3</accession>
<evidence type="ECO:0000256" key="12">
    <source>
        <dbReference type="SAM" id="MobiDB-lite"/>
    </source>
</evidence>
<dbReference type="AlphaFoldDB" id="A0A672FMZ3"/>
<evidence type="ECO:0000256" key="2">
    <source>
        <dbReference type="ARBA" id="ARBA00007163"/>
    </source>
</evidence>
<sequence length="343" mass="37243">MADAVDSLMFHPDTEDKQSVGGTSLEGDTAPVSPLPSSSLSSSSSPPPFYSPPPSPPATLLHGDKVGPEPDLLSLSWFSDPDMLSDLDWMAEKMDLSEFDLDSLIDACSPPEESPASPEDLLASLDCPMDLETLPLPHLSAPVPPSLPSESLTELEIKSEPASPDPPPPPVVAAAVVPQLPRLVLSLSPTRIVLVLARQSEVALTTAPEVTRCSPPASPPQTSSRSRPYPDPRASPPSPTVTCIKVKAPRGAERAALKMPKDKKTKKMEQNKTAATRYRQKKRAEHDALAEEHAMLERKNVELTEKAESMSREIEYLKELMEEVRTTRLKIVQRKESPFVTAD</sequence>
<keyword evidence="9" id="KW-0804">Transcription</keyword>
<dbReference type="InterPro" id="IPR046347">
    <property type="entry name" value="bZIP_sf"/>
</dbReference>
<dbReference type="GO" id="GO:0042981">
    <property type="term" value="P:regulation of apoptotic process"/>
    <property type="evidence" value="ECO:0007669"/>
    <property type="project" value="UniProtKB-ARBA"/>
</dbReference>
<dbReference type="FunFam" id="1.20.5.170:FF:000021">
    <property type="entry name" value="Cyclic AMP-dependent transcription factor ATF-4"/>
    <property type="match status" value="1"/>
</dbReference>
<keyword evidence="7" id="KW-0238">DNA-binding</keyword>
<gene>
    <name evidence="14" type="primary">atf4b</name>
</gene>
<dbReference type="OMA" id="CIDGQEV"/>
<feature type="compositionally biased region" description="Pro residues" evidence="12">
    <location>
        <begin position="229"/>
        <end position="239"/>
    </location>
</feature>
<evidence type="ECO:0000256" key="9">
    <source>
        <dbReference type="ARBA" id="ARBA00023163"/>
    </source>
</evidence>
<dbReference type="PANTHER" id="PTHR13044:SF2">
    <property type="entry name" value="CYCLIC AMP-DEPENDENT TRANSCRIPTION FACTOR ATF-4"/>
    <property type="match status" value="1"/>
</dbReference>
<keyword evidence="5" id="KW-0805">Transcription regulation</keyword>
<dbReference type="Gene3D" id="1.20.5.170">
    <property type="match status" value="1"/>
</dbReference>
<dbReference type="SUPFAM" id="SSF57959">
    <property type="entry name" value="Leucine zipper domain"/>
    <property type="match status" value="1"/>
</dbReference>
<feature type="region of interest" description="Disordered" evidence="12">
    <location>
        <begin position="136"/>
        <end position="170"/>
    </location>
</feature>
<evidence type="ECO:0000313" key="15">
    <source>
        <dbReference type="Proteomes" id="UP000472267"/>
    </source>
</evidence>
<keyword evidence="10" id="KW-0539">Nucleus</keyword>
<dbReference type="PROSITE" id="PS50217">
    <property type="entry name" value="BZIP"/>
    <property type="match status" value="1"/>
</dbReference>
<dbReference type="Ensembl" id="ENSSFAT00005008418.1">
    <property type="protein sequence ID" value="ENSSFAP00005008018.1"/>
    <property type="gene ID" value="ENSSFAG00005004700.1"/>
</dbReference>
<organism evidence="14 15">
    <name type="scientific">Salarias fasciatus</name>
    <name type="common">Jewelled blenny</name>
    <name type="synonym">Blennius fasciatus</name>
    <dbReference type="NCBI Taxonomy" id="181472"/>
    <lineage>
        <taxon>Eukaryota</taxon>
        <taxon>Metazoa</taxon>
        <taxon>Chordata</taxon>
        <taxon>Craniata</taxon>
        <taxon>Vertebrata</taxon>
        <taxon>Euteleostomi</taxon>
        <taxon>Actinopterygii</taxon>
        <taxon>Neopterygii</taxon>
        <taxon>Teleostei</taxon>
        <taxon>Neoteleostei</taxon>
        <taxon>Acanthomorphata</taxon>
        <taxon>Ovalentaria</taxon>
        <taxon>Blenniimorphae</taxon>
        <taxon>Blenniiformes</taxon>
        <taxon>Blennioidei</taxon>
        <taxon>Blenniidae</taxon>
        <taxon>Salariinae</taxon>
        <taxon>Salarias</taxon>
    </lineage>
</organism>
<keyword evidence="6" id="KW-0090">Biological rhythms</keyword>
<comment type="similarity">
    <text evidence="2">Belongs to the bZIP family.</text>
</comment>
<dbReference type="PROSITE" id="PS00036">
    <property type="entry name" value="BZIP_BASIC"/>
    <property type="match status" value="1"/>
</dbReference>
<feature type="compositionally biased region" description="Basic and acidic residues" evidence="12">
    <location>
        <begin position="250"/>
        <end position="270"/>
    </location>
</feature>
<dbReference type="GO" id="GO:1990589">
    <property type="term" value="C:ATF4-CREB1 transcription factor complex"/>
    <property type="evidence" value="ECO:0007669"/>
    <property type="project" value="TreeGrafter"/>
</dbReference>
<feature type="region of interest" description="Disordered" evidence="12">
    <location>
        <begin position="205"/>
        <end position="285"/>
    </location>
</feature>
<name>A0A672FMZ3_SALFA</name>
<feature type="domain" description="BZIP" evidence="13">
    <location>
        <begin position="261"/>
        <end position="324"/>
    </location>
</feature>
<evidence type="ECO:0000259" key="13">
    <source>
        <dbReference type="PROSITE" id="PS50217"/>
    </source>
</evidence>
<evidence type="ECO:0000256" key="8">
    <source>
        <dbReference type="ARBA" id="ARBA00023159"/>
    </source>
</evidence>
<keyword evidence="15" id="KW-1185">Reference proteome</keyword>
<evidence type="ECO:0000256" key="3">
    <source>
        <dbReference type="ARBA" id="ARBA00018846"/>
    </source>
</evidence>
<feature type="compositionally biased region" description="Pro residues" evidence="12">
    <location>
        <begin position="45"/>
        <end position="57"/>
    </location>
</feature>
<keyword evidence="4" id="KW-0678">Repressor</keyword>
<dbReference type="GO" id="GO:0000977">
    <property type="term" value="F:RNA polymerase II transcription regulatory region sequence-specific DNA binding"/>
    <property type="evidence" value="ECO:0007669"/>
    <property type="project" value="TreeGrafter"/>
</dbReference>
<dbReference type="GO" id="GO:1990590">
    <property type="term" value="C:ATF1-ATF4 transcription factor complex"/>
    <property type="evidence" value="ECO:0007669"/>
    <property type="project" value="TreeGrafter"/>
</dbReference>
<feature type="region of interest" description="Disordered" evidence="12">
    <location>
        <begin position="1"/>
        <end position="67"/>
    </location>
</feature>
<reference evidence="14" key="1">
    <citation type="submission" date="2019-06" db="EMBL/GenBank/DDBJ databases">
        <authorList>
            <consortium name="Wellcome Sanger Institute Data Sharing"/>
        </authorList>
    </citation>
    <scope>NUCLEOTIDE SEQUENCE [LARGE SCALE GENOMIC DNA]</scope>
</reference>
<proteinExistence type="inferred from homology"/>
<comment type="subcellular location">
    <subcellularLocation>
        <location evidence="1">Nucleus</location>
    </subcellularLocation>
</comment>
<dbReference type="Pfam" id="PF00170">
    <property type="entry name" value="bZIP_1"/>
    <property type="match status" value="1"/>
</dbReference>
<dbReference type="SMART" id="SM00338">
    <property type="entry name" value="BRLZ"/>
    <property type="match status" value="1"/>
</dbReference>
<evidence type="ECO:0000256" key="1">
    <source>
        <dbReference type="ARBA" id="ARBA00004123"/>
    </source>
</evidence>
<dbReference type="InterPro" id="IPR004827">
    <property type="entry name" value="bZIP"/>
</dbReference>
<evidence type="ECO:0000256" key="6">
    <source>
        <dbReference type="ARBA" id="ARBA00023108"/>
    </source>
</evidence>
<dbReference type="CDD" id="cd14692">
    <property type="entry name" value="bZIP_ATF4"/>
    <property type="match status" value="1"/>
</dbReference>
<dbReference type="GO" id="GO:0048511">
    <property type="term" value="P:rhythmic process"/>
    <property type="evidence" value="ECO:0007669"/>
    <property type="project" value="UniProtKB-KW"/>
</dbReference>
<evidence type="ECO:0000256" key="5">
    <source>
        <dbReference type="ARBA" id="ARBA00023015"/>
    </source>
</evidence>
<protein>
    <recommendedName>
        <fullName evidence="3">Cyclic AMP-dependent transcription factor ATF-4</fullName>
    </recommendedName>
    <alternativeName>
        <fullName evidence="11">Activating transcription factor 4</fullName>
    </alternativeName>
</protein>
<evidence type="ECO:0000313" key="14">
    <source>
        <dbReference type="Ensembl" id="ENSSFAP00005008018.1"/>
    </source>
</evidence>
<feature type="compositionally biased region" description="Low complexity" evidence="12">
    <location>
        <begin position="31"/>
        <end position="44"/>
    </location>
</feature>
<dbReference type="GO" id="GO:0001228">
    <property type="term" value="F:DNA-binding transcription activator activity, RNA polymerase II-specific"/>
    <property type="evidence" value="ECO:0007669"/>
    <property type="project" value="TreeGrafter"/>
</dbReference>
<evidence type="ECO:0000256" key="10">
    <source>
        <dbReference type="ARBA" id="ARBA00023242"/>
    </source>
</evidence>
<evidence type="ECO:0000256" key="11">
    <source>
        <dbReference type="ARBA" id="ARBA00032136"/>
    </source>
</evidence>
<reference evidence="14" key="3">
    <citation type="submission" date="2025-09" db="UniProtKB">
        <authorList>
            <consortium name="Ensembl"/>
        </authorList>
    </citation>
    <scope>IDENTIFICATION</scope>
</reference>